<keyword evidence="4" id="KW-0812">Transmembrane</keyword>
<keyword evidence="5" id="KW-1133">Transmembrane helix</keyword>
<dbReference type="PANTHER" id="PTHR12137:SF54">
    <property type="entry name" value="CARBOHYDRATE SULFOTRANSFERASE"/>
    <property type="match status" value="1"/>
</dbReference>
<organism evidence="10 11">
    <name type="scientific">Chrysophaeum taylorii</name>
    <dbReference type="NCBI Taxonomy" id="2483200"/>
    <lineage>
        <taxon>Eukaryota</taxon>
        <taxon>Sar</taxon>
        <taxon>Stramenopiles</taxon>
        <taxon>Ochrophyta</taxon>
        <taxon>Pelagophyceae</taxon>
        <taxon>Pelagomonadales</taxon>
        <taxon>Pelagomonadaceae</taxon>
        <taxon>Chrysophaeum</taxon>
    </lineage>
</organism>
<dbReference type="InterPro" id="IPR018011">
    <property type="entry name" value="Carb_sulfotrans_8-10"/>
</dbReference>
<comment type="caution">
    <text evidence="10">The sequence shown here is derived from an EMBL/GenBank/DDBJ whole genome shotgun (WGS) entry which is preliminary data.</text>
</comment>
<evidence type="ECO:0000256" key="7">
    <source>
        <dbReference type="ARBA" id="ARBA00023136"/>
    </source>
</evidence>
<comment type="subcellular location">
    <subcellularLocation>
        <location evidence="1">Golgi apparatus membrane</location>
        <topology evidence="1">Single-pass type II membrane protein</topology>
    </subcellularLocation>
</comment>
<accession>A0AAD7U5A3</accession>
<gene>
    <name evidence="10" type="ORF">CTAYLR_001375</name>
</gene>
<keyword evidence="7" id="KW-0472">Membrane</keyword>
<dbReference type="Pfam" id="PF03567">
    <property type="entry name" value="Sulfotransfer_2"/>
    <property type="match status" value="1"/>
</dbReference>
<evidence type="ECO:0000256" key="9">
    <source>
        <dbReference type="SAM" id="SignalP"/>
    </source>
</evidence>
<keyword evidence="8" id="KW-0325">Glycoprotein</keyword>
<sequence>MLILFFWWWWWSAECRVLEQTSLCSSGVSRRRVAPRRIRLVSTVKTSVRVVNIGLGTTATHLSYAVACRARIPSCHFFVCCHVGKAAKAAHGRAVQWFWRWVRCVRERTCGSRVVGELREALGDVLSSGVQSLHDSPYAFLATEFAALGVRFVQTRRQSREWVERRRTQVPFLPDPVCRAPASGGSFDFMDCVAARGNNVSDAFELSTAVADLEARFVAHQTYVASLVDEADLFQLCAWDEDVQTHLLDAAAFMKAASSAESDIRRATTAESGLEQAENLARSGRASAFRFGTVPKGPRVNFAPGEFRAAARHLFFDRKHKIVLCAIPKVACTELIKLVYRLSGDGAWRSEPHFRNDAPTLDKLGMREASAVMNDPTWTKVVFLRDPLTRLLSAFLDKFVESPRRGLHSNYGIRLFGRRMDFRRFVEAVASNQTRRDEPYGLHLGTNAHWKPQRFSCSLEKFAHHFHFVGRYENLREHSESLLRALGLWEDVGKTGWAPPVPNISRPHRDSLFARAAAHRTGSDRRLEDYYTPDLERMARQAYAMDYDFLDALGADDPSAPPVSGADWGPRRRLLCGLVDDGTTPFGPYCTTTVEEEEGDSQS</sequence>
<dbReference type="PANTHER" id="PTHR12137">
    <property type="entry name" value="CARBOHYDRATE SULFOTRANSFERASE"/>
    <property type="match status" value="1"/>
</dbReference>
<dbReference type="Proteomes" id="UP001230188">
    <property type="component" value="Unassembled WGS sequence"/>
</dbReference>
<evidence type="ECO:0000256" key="3">
    <source>
        <dbReference type="ARBA" id="ARBA00022679"/>
    </source>
</evidence>
<dbReference type="AlphaFoldDB" id="A0AAD7U5A3"/>
<evidence type="ECO:0000313" key="10">
    <source>
        <dbReference type="EMBL" id="KAJ8598506.1"/>
    </source>
</evidence>
<feature type="signal peptide" evidence="9">
    <location>
        <begin position="1"/>
        <end position="15"/>
    </location>
</feature>
<feature type="chain" id="PRO_5041959881" evidence="9">
    <location>
        <begin position="16"/>
        <end position="603"/>
    </location>
</feature>
<dbReference type="GO" id="GO:0008146">
    <property type="term" value="F:sulfotransferase activity"/>
    <property type="evidence" value="ECO:0007669"/>
    <property type="project" value="InterPro"/>
</dbReference>
<protein>
    <submittedName>
        <fullName evidence="10">Uncharacterized protein</fullName>
    </submittedName>
</protein>
<name>A0AAD7U5A3_9STRA</name>
<keyword evidence="9" id="KW-0732">Signal</keyword>
<evidence type="ECO:0000256" key="6">
    <source>
        <dbReference type="ARBA" id="ARBA00023034"/>
    </source>
</evidence>
<evidence type="ECO:0000256" key="2">
    <source>
        <dbReference type="ARBA" id="ARBA00006339"/>
    </source>
</evidence>
<keyword evidence="11" id="KW-1185">Reference proteome</keyword>
<dbReference type="EMBL" id="JAQMWT010000671">
    <property type="protein sequence ID" value="KAJ8598506.1"/>
    <property type="molecule type" value="Genomic_DNA"/>
</dbReference>
<keyword evidence="3" id="KW-0808">Transferase</keyword>
<keyword evidence="6" id="KW-0333">Golgi apparatus</keyword>
<evidence type="ECO:0000313" key="11">
    <source>
        <dbReference type="Proteomes" id="UP001230188"/>
    </source>
</evidence>
<reference evidence="10" key="1">
    <citation type="submission" date="2023-01" db="EMBL/GenBank/DDBJ databases">
        <title>Metagenome sequencing of chrysophaentin producing Chrysophaeum taylorii.</title>
        <authorList>
            <person name="Davison J."/>
            <person name="Bewley C."/>
        </authorList>
    </citation>
    <scope>NUCLEOTIDE SEQUENCE</scope>
    <source>
        <strain evidence="10">NIES-1699</strain>
    </source>
</reference>
<dbReference type="GO" id="GO:0016051">
    <property type="term" value="P:carbohydrate biosynthetic process"/>
    <property type="evidence" value="ECO:0007669"/>
    <property type="project" value="InterPro"/>
</dbReference>
<dbReference type="GO" id="GO:0000139">
    <property type="term" value="C:Golgi membrane"/>
    <property type="evidence" value="ECO:0007669"/>
    <property type="project" value="UniProtKB-SubCell"/>
</dbReference>
<evidence type="ECO:0000256" key="5">
    <source>
        <dbReference type="ARBA" id="ARBA00022989"/>
    </source>
</evidence>
<evidence type="ECO:0000256" key="4">
    <source>
        <dbReference type="ARBA" id="ARBA00022692"/>
    </source>
</evidence>
<dbReference type="InterPro" id="IPR005331">
    <property type="entry name" value="Sulfotransferase"/>
</dbReference>
<proteinExistence type="inferred from homology"/>
<evidence type="ECO:0000256" key="8">
    <source>
        <dbReference type="ARBA" id="ARBA00023180"/>
    </source>
</evidence>
<evidence type="ECO:0000256" key="1">
    <source>
        <dbReference type="ARBA" id="ARBA00004323"/>
    </source>
</evidence>
<comment type="similarity">
    <text evidence="2">Belongs to the sulfotransferase 2 family.</text>
</comment>